<dbReference type="Pfam" id="PF06505">
    <property type="entry name" value="XylR_N"/>
    <property type="match status" value="1"/>
</dbReference>
<dbReference type="InterPro" id="IPR051448">
    <property type="entry name" value="CdaR-like_regulators"/>
</dbReference>
<dbReference type="AlphaFoldDB" id="A0A072NJR1"/>
<comment type="similarity">
    <text evidence="1">Belongs to the CdaR family.</text>
</comment>
<evidence type="ECO:0000313" key="3">
    <source>
        <dbReference type="EMBL" id="KEF37512.1"/>
    </source>
</evidence>
<dbReference type="InterPro" id="IPR004096">
    <property type="entry name" value="V4R"/>
</dbReference>
<gene>
    <name evidence="3" type="ORF">M670_03320</name>
</gene>
<accession>A0A072NJR1</accession>
<name>A0A072NJR1_SCHAZ</name>
<feature type="domain" description="4-vinyl reductase 4VR" evidence="2">
    <location>
        <begin position="119"/>
        <end position="181"/>
    </location>
</feature>
<dbReference type="Proteomes" id="UP000027936">
    <property type="component" value="Unassembled WGS sequence"/>
</dbReference>
<protein>
    <submittedName>
        <fullName evidence="3">V4R domain-containing protein</fullName>
    </submittedName>
</protein>
<evidence type="ECO:0000313" key="4">
    <source>
        <dbReference type="Proteomes" id="UP000027936"/>
    </source>
</evidence>
<dbReference type="InterPro" id="IPR025736">
    <property type="entry name" value="PucR_C-HTH_dom"/>
</dbReference>
<dbReference type="InterPro" id="IPR041522">
    <property type="entry name" value="CdaR_GGDEF"/>
</dbReference>
<dbReference type="InterPro" id="IPR010523">
    <property type="entry name" value="XylR_N"/>
</dbReference>
<dbReference type="InterPro" id="IPR024096">
    <property type="entry name" value="NO_sig/Golgi_transp_ligand-bd"/>
</dbReference>
<dbReference type="InterPro" id="IPR042070">
    <property type="entry name" value="PucR_C-HTH_sf"/>
</dbReference>
<dbReference type="Pfam" id="PF17853">
    <property type="entry name" value="GGDEF_2"/>
    <property type="match status" value="1"/>
</dbReference>
<dbReference type="RefSeq" id="WP_035196849.1">
    <property type="nucleotide sequence ID" value="NZ_JJRY01000014.1"/>
</dbReference>
<dbReference type="Pfam" id="PF02830">
    <property type="entry name" value="V4R"/>
    <property type="match status" value="1"/>
</dbReference>
<dbReference type="Pfam" id="PF13556">
    <property type="entry name" value="HTH_30"/>
    <property type="match status" value="1"/>
</dbReference>
<dbReference type="Gene3D" id="3.30.1380.20">
    <property type="entry name" value="Trafficking protein particle complex subunit 3"/>
    <property type="match status" value="1"/>
</dbReference>
<dbReference type="PANTHER" id="PTHR33744">
    <property type="entry name" value="CARBOHYDRATE DIACID REGULATOR"/>
    <property type="match status" value="1"/>
</dbReference>
<reference evidence="3 4" key="1">
    <citation type="submission" date="2014-04" db="EMBL/GenBank/DDBJ databases">
        <title>Draft genome sequence of Bacillus azotoformans MEV2011, a (co-) denitrifying strain unable to grow in the presence of oxygen.</title>
        <authorList>
            <person name="Nielsen M."/>
            <person name="Schreiber L."/>
            <person name="Finster K."/>
            <person name="Schramm A."/>
        </authorList>
    </citation>
    <scope>NUCLEOTIDE SEQUENCE [LARGE SCALE GENOMIC DNA]</scope>
    <source>
        <strain evidence="3 4">MEV2011</strain>
    </source>
</reference>
<comment type="caution">
    <text evidence="3">The sequence shown here is derived from an EMBL/GenBank/DDBJ whole genome shotgun (WGS) entry which is preliminary data.</text>
</comment>
<evidence type="ECO:0000256" key="1">
    <source>
        <dbReference type="ARBA" id="ARBA00006754"/>
    </source>
</evidence>
<dbReference type="Gene3D" id="1.10.10.2840">
    <property type="entry name" value="PucR C-terminal helix-turn-helix domain"/>
    <property type="match status" value="1"/>
</dbReference>
<sequence>MSKNLLNNLDIKQENGAIFLDNERILLTPSAVFGTLRKELIENIGMARVKGFLLRYGWNLGKYDAEKVLDDEDIPSIKDILKQGPIQHMIKGYTKVHTIKTDIEWEKNGEVKSVYVEGEWFNSYEAEEHLNQFGMTDLPICYTLIGYASGFYSTICGHTVIFKELSCKGMGMHECKYIGKSIHNWNGEADEELKYYENSTIIKELERTYETLLQERNNLSKATEISKRITQALINGSDLQSIVNDVSNTLKIPILIEDVHFRDYVSAGLSKDSLETIQQDFTEWMDKKHSDNSVIAYSNMRKIIASRHTRLMTPIIVQKKMFGYCSFLYFEAKNTFPELDYMVLDRLSFIASLHLLNEKTSFEAMERMKGYFLEQIISGQFASKKEILQRGRFINVDLEFPYHIVILKHQYLDDYLKKELVFYEELLDTIVQYFNKKNTEVIIGQHAANTVLFVQFKKSEGKIEQLCHEFISQLTTKYRGAIFQIGISTIAEDIVDAPEYYQEALSALEMTNPNQKVVSFGELGLVGMLMHSKDEKAVIQKAKYLLNPLINNSSNKDTELVKTLYVFLQNGGNLERTMDELALSKTGLRYRLQKIESCLDVDIRDPEVSFQLRLTLQVLVIKGEINLG</sequence>
<dbReference type="PATRIC" id="fig|1348973.3.peg.3198"/>
<dbReference type="EMBL" id="JJRY01000014">
    <property type="protein sequence ID" value="KEF37512.1"/>
    <property type="molecule type" value="Genomic_DNA"/>
</dbReference>
<proteinExistence type="inferred from homology"/>
<dbReference type="SMART" id="SM00989">
    <property type="entry name" value="V4R"/>
    <property type="match status" value="1"/>
</dbReference>
<dbReference type="OrthoDB" id="154713at2"/>
<organism evidence="3 4">
    <name type="scientific">Schinkia azotoformans MEV2011</name>
    <dbReference type="NCBI Taxonomy" id="1348973"/>
    <lineage>
        <taxon>Bacteria</taxon>
        <taxon>Bacillati</taxon>
        <taxon>Bacillota</taxon>
        <taxon>Bacilli</taxon>
        <taxon>Bacillales</taxon>
        <taxon>Bacillaceae</taxon>
        <taxon>Calidifontibacillus/Schinkia group</taxon>
        <taxon>Schinkia</taxon>
    </lineage>
</organism>
<evidence type="ECO:0000259" key="2">
    <source>
        <dbReference type="SMART" id="SM00989"/>
    </source>
</evidence>
<dbReference type="SUPFAM" id="SSF111126">
    <property type="entry name" value="Ligand-binding domain in the NO signalling and Golgi transport"/>
    <property type="match status" value="1"/>
</dbReference>
<dbReference type="PANTHER" id="PTHR33744:SF1">
    <property type="entry name" value="DNA-BINDING TRANSCRIPTIONAL ACTIVATOR ADER"/>
    <property type="match status" value="1"/>
</dbReference>